<protein>
    <submittedName>
        <fullName evidence="2">Zinc finger domain-containing protein</fullName>
    </submittedName>
</protein>
<accession>A0A9X9S3B4</accession>
<dbReference type="GeneID" id="76834805"/>
<name>A0A9X9S3B4_METOG</name>
<dbReference type="PANTHER" id="PTHR40733">
    <property type="entry name" value="ZINC-RIBBON RNA-BINDING PROTEIN INVOLVED IN TRANSLATION-RELATED"/>
    <property type="match status" value="1"/>
</dbReference>
<evidence type="ECO:0000313" key="3">
    <source>
        <dbReference type="Proteomes" id="UP001163096"/>
    </source>
</evidence>
<reference evidence="2" key="1">
    <citation type="submission" date="2022-11" db="EMBL/GenBank/DDBJ databases">
        <title>Complete genome sequence of Methanogenium organophilum DSM 3596.</title>
        <authorList>
            <person name="Chen S.-C."/>
            <person name="Lai S.-J."/>
            <person name="You Y.-T."/>
        </authorList>
    </citation>
    <scope>NUCLEOTIDE SEQUENCE</scope>
    <source>
        <strain evidence="2">DSM 3596</strain>
    </source>
</reference>
<evidence type="ECO:0000259" key="1">
    <source>
        <dbReference type="Pfam" id="PF07754"/>
    </source>
</evidence>
<keyword evidence="3" id="KW-1185">Reference proteome</keyword>
<organism evidence="2 3">
    <name type="scientific">Methanogenium organophilum</name>
    <dbReference type="NCBI Taxonomy" id="2199"/>
    <lineage>
        <taxon>Archaea</taxon>
        <taxon>Methanobacteriati</taxon>
        <taxon>Methanobacteriota</taxon>
        <taxon>Stenosarchaea group</taxon>
        <taxon>Methanomicrobia</taxon>
        <taxon>Methanomicrobiales</taxon>
        <taxon>Methanomicrobiaceae</taxon>
        <taxon>Methanogenium</taxon>
    </lineage>
</organism>
<feature type="domain" description="Small zinc finger protein HVO-2753-like zinc-binding pocket" evidence="1">
    <location>
        <begin position="6"/>
        <end position="49"/>
    </location>
</feature>
<dbReference type="EMBL" id="CP113361">
    <property type="protein sequence ID" value="WAI00155.1"/>
    <property type="molecule type" value="Genomic_DNA"/>
</dbReference>
<dbReference type="AlphaFoldDB" id="A0A9X9S3B4"/>
<dbReference type="InterPro" id="IPR044720">
    <property type="entry name" value="HVO_2753-like"/>
</dbReference>
<dbReference type="InterPro" id="IPR011668">
    <property type="entry name" value="HVO_2753-like_ZBP"/>
</dbReference>
<gene>
    <name evidence="2" type="ORF">OU421_06845</name>
</gene>
<dbReference type="Pfam" id="PF07754">
    <property type="entry name" value="HVO_2753_ZBP"/>
    <property type="match status" value="1"/>
</dbReference>
<proteinExistence type="predicted"/>
<sequence length="53" mass="6013">MATEKCTSCNVPLANEGWTKFPCPKCGEIIYRCHDCRHQSIPYECKKCGFMGP</sequence>
<dbReference type="NCBIfam" id="NF011481">
    <property type="entry name" value="PRK14890.1"/>
    <property type="match status" value="1"/>
</dbReference>
<evidence type="ECO:0000313" key="2">
    <source>
        <dbReference type="EMBL" id="WAI00155.1"/>
    </source>
</evidence>
<dbReference type="PANTHER" id="PTHR40733:SF1">
    <property type="entry name" value="SMALL ZINC FINGER PROTEIN HVO-2753-LIKE ZINC-BINDING POCKET DOMAIN-CONTAINING PROTEIN"/>
    <property type="match status" value="1"/>
</dbReference>
<dbReference type="Proteomes" id="UP001163096">
    <property type="component" value="Chromosome"/>
</dbReference>
<dbReference type="RefSeq" id="WP_268185328.1">
    <property type="nucleotide sequence ID" value="NZ_CP113361.1"/>
</dbReference>
<dbReference type="KEGG" id="mou:OU421_06845"/>